<dbReference type="Pfam" id="PF22766">
    <property type="entry name" value="ZW10_C2"/>
    <property type="match status" value="1"/>
</dbReference>
<proteinExistence type="predicted"/>
<dbReference type="Gene3D" id="1.10.357.150">
    <property type="match status" value="1"/>
</dbReference>
<feature type="compositionally biased region" description="Polar residues" evidence="1">
    <location>
        <begin position="657"/>
        <end position="670"/>
    </location>
</feature>
<dbReference type="PANTHER" id="PTHR12205">
    <property type="entry name" value="CENTROMERE/KINETOCHORE PROTEIN ZW10"/>
    <property type="match status" value="1"/>
</dbReference>
<evidence type="ECO:0000256" key="1">
    <source>
        <dbReference type="SAM" id="MobiDB-lite"/>
    </source>
</evidence>
<dbReference type="AlphaFoldDB" id="A0A8H2WT12"/>
<dbReference type="PANTHER" id="PTHR12205:SF0">
    <property type="entry name" value="CENTROMERE_KINETOCHORE PROTEIN ZW10 HOMOLOG"/>
    <property type="match status" value="1"/>
</dbReference>
<dbReference type="InterPro" id="IPR055148">
    <property type="entry name" value="ZW10_C_2"/>
</dbReference>
<feature type="compositionally biased region" description="Basic and acidic residues" evidence="1">
    <location>
        <begin position="453"/>
        <end position="465"/>
    </location>
</feature>
<dbReference type="GO" id="GO:1990423">
    <property type="term" value="C:RZZ complex"/>
    <property type="evidence" value="ECO:0007669"/>
    <property type="project" value="TreeGrafter"/>
</dbReference>
<feature type="compositionally biased region" description="Acidic residues" evidence="1">
    <location>
        <begin position="533"/>
        <end position="548"/>
    </location>
</feature>
<accession>A0A8H2WT12</accession>
<dbReference type="EMBL" id="CAJMWR010000778">
    <property type="protein sequence ID" value="CAE6400892.1"/>
    <property type="molecule type" value="Genomic_DNA"/>
</dbReference>
<comment type="caution">
    <text evidence="3">The sequence shown here is derived from an EMBL/GenBank/DDBJ whole genome shotgun (WGS) entry which is preliminary data.</text>
</comment>
<feature type="compositionally biased region" description="Polar residues" evidence="1">
    <location>
        <begin position="581"/>
        <end position="599"/>
    </location>
</feature>
<feature type="region of interest" description="Disordered" evidence="1">
    <location>
        <begin position="489"/>
        <end position="822"/>
    </location>
</feature>
<protein>
    <recommendedName>
        <fullName evidence="2">ZW10 C-terminal helical domain-containing protein</fullName>
    </recommendedName>
</protein>
<reference evidence="3" key="1">
    <citation type="submission" date="2021-01" db="EMBL/GenBank/DDBJ databases">
        <authorList>
            <person name="Kaushik A."/>
        </authorList>
    </citation>
    <scope>NUCLEOTIDE SEQUENCE</scope>
    <source>
        <strain evidence="3">AG1-1A</strain>
    </source>
</reference>
<feature type="compositionally biased region" description="Low complexity" evidence="1">
    <location>
        <begin position="719"/>
        <end position="732"/>
    </location>
</feature>
<sequence length="1209" mass="130101">MAFVVPQHLPRAAFGQGSSYGSSTSHSEPVLRKLAETTRDSLTSTETSKWVEEIRKDIEDTKARIHRCIHKDLPAFERQLASADQVQEALGELTSGADDITNQVQRPQTGLLPTVLATLSAHSTLAQGTQDAKVLHNALSHLTRCRDEFKTLSALVEGGNLPAAVRKSEEAQSLIQSSPRPLESSAVMKNLSVCLYLFYTLAHVADLRPTWKRMARVLGDRVQEQLGDAYSRGVAITAFPSGATVAILPHINVRDSNNSVTLSELLASLQESSLKEHLSTFRKDVLVRALEPVLVKPSRLILSTQEATLTIDHSPGASDASSPIQQAQEALQNTRSLITFIHDMLLPALPAKDIFAIQLAGPISQALVKHVLRASIPRSGSLRDIPDFLRVTEQAAKVEGELFAMGFRSGDVREWTQAAPLHYERLRREDLVQQARGAVLEHDGTAVVVTRTVSREEEKNRLSHDEAEDDPWAFEEPTPAVAQSVPIIATPAPKPQPQPAPSPIGHSEATPAPLHSTDDKVGEPSKPTSPPPEDAEEDGWGFDDEELDTTQPQKITDSAPGPESSRGDTSEDEHDVEVYARTSQSEAEASERSGGTSHPTELLSAPQSDAEIVNATTQSSEESDPWDDDPWGESGEETKVESESVSIQSSELPAPTHSPTRAPGQSQSKPVSPIARASPPAVVEVPPSPAAKAPARVARGLERFAQKNRGSGASSPAVSNASPIASFPPASAFGTAPSSAFPTSAVGHASPSKPNQSLPGPNSTAAFSPPEPPKIAPPVTPAMRRAQQQSKSTTPKHGKSVSGYSASPLGSPTKKWNALPQDDLSSSVGSISGLFGPDSNQRRYAGSEVGSQIGSVVGSQVGGGSQVGVGSQVGTFTSAISPEQPTPAPGLAAKQEPVTETYMVSTKAQRILALAEDALKEGKELVLSNVFPRDTTPIPGALVLGCIPSFFDLFRALVPVAHGGPMAASAGIAMRFSNDCLYMSEEINRIIAGVPPGAVGEGVRPKLQEVKEKLKVFGESWFEEVLDNEKLAISKYLESAEGFRNIHDQARYQECRRAVTRCTHAVSKFSRDTKPVLSFAKYHLALGTLVEDVLSRLTDDILSMHDIPETESHRLHEICKLMHTFESLFVPDGESTSTVSQYVASWFKYSYLSELLEASLADIRHLFDIGALVDFSEQDLAHLIRALFSDSPKRQELIERVLARHPAQP</sequence>
<dbReference type="GO" id="GO:0006888">
    <property type="term" value="P:endoplasmic reticulum to Golgi vesicle-mediated transport"/>
    <property type="evidence" value="ECO:0007669"/>
    <property type="project" value="TreeGrafter"/>
</dbReference>
<feature type="compositionally biased region" description="Polar residues" evidence="1">
    <location>
        <begin position="752"/>
        <end position="766"/>
    </location>
</feature>
<dbReference type="GO" id="GO:0005737">
    <property type="term" value="C:cytoplasm"/>
    <property type="evidence" value="ECO:0007669"/>
    <property type="project" value="GOC"/>
</dbReference>
<gene>
    <name evidence="3" type="ORF">RDB_LOCUS36609</name>
</gene>
<feature type="compositionally biased region" description="Low complexity" evidence="1">
    <location>
        <begin position="675"/>
        <end position="698"/>
    </location>
</feature>
<evidence type="ECO:0000313" key="4">
    <source>
        <dbReference type="Proteomes" id="UP000663840"/>
    </source>
</evidence>
<evidence type="ECO:0000313" key="3">
    <source>
        <dbReference type="EMBL" id="CAE6400892.1"/>
    </source>
</evidence>
<feature type="compositionally biased region" description="Acidic residues" evidence="1">
    <location>
        <begin position="621"/>
        <end position="635"/>
    </location>
</feature>
<dbReference type="Proteomes" id="UP000663840">
    <property type="component" value="Unassembled WGS sequence"/>
</dbReference>
<organism evidence="3 4">
    <name type="scientific">Rhizoctonia solani</name>
    <dbReference type="NCBI Taxonomy" id="456999"/>
    <lineage>
        <taxon>Eukaryota</taxon>
        <taxon>Fungi</taxon>
        <taxon>Dikarya</taxon>
        <taxon>Basidiomycota</taxon>
        <taxon>Agaricomycotina</taxon>
        <taxon>Agaricomycetes</taxon>
        <taxon>Cantharellales</taxon>
        <taxon>Ceratobasidiaceae</taxon>
        <taxon>Rhizoctonia</taxon>
    </lineage>
</organism>
<feature type="compositionally biased region" description="Pro residues" evidence="1">
    <location>
        <begin position="769"/>
        <end position="780"/>
    </location>
</feature>
<feature type="compositionally biased region" description="Pro residues" evidence="1">
    <location>
        <begin position="492"/>
        <end position="502"/>
    </location>
</feature>
<feature type="region of interest" description="Disordered" evidence="1">
    <location>
        <begin position="450"/>
        <end position="473"/>
    </location>
</feature>
<dbReference type="GO" id="GO:0007094">
    <property type="term" value="P:mitotic spindle assembly checkpoint signaling"/>
    <property type="evidence" value="ECO:0007669"/>
    <property type="project" value="TreeGrafter"/>
</dbReference>
<name>A0A8H2WT12_9AGAM</name>
<feature type="domain" description="ZW10 C-terminal helical" evidence="2">
    <location>
        <begin position="1057"/>
        <end position="1201"/>
    </location>
</feature>
<evidence type="ECO:0000259" key="2">
    <source>
        <dbReference type="Pfam" id="PF22766"/>
    </source>
</evidence>
<feature type="compositionally biased region" description="Polar residues" evidence="1">
    <location>
        <begin position="708"/>
        <end position="718"/>
    </location>
</feature>
<dbReference type="InterPro" id="IPR046362">
    <property type="entry name" value="Zw10/DSL1_C_sf"/>
</dbReference>